<organism evidence="8 9">
    <name type="scientific">Hyphomicrobium denitrificans (strain ATCC 51888 / DSM 1869 / NCIMB 11706 / TK 0415)</name>
    <dbReference type="NCBI Taxonomy" id="582899"/>
    <lineage>
        <taxon>Bacteria</taxon>
        <taxon>Pseudomonadati</taxon>
        <taxon>Pseudomonadota</taxon>
        <taxon>Alphaproteobacteria</taxon>
        <taxon>Hyphomicrobiales</taxon>
        <taxon>Hyphomicrobiaceae</taxon>
        <taxon>Hyphomicrobium</taxon>
    </lineage>
</organism>
<evidence type="ECO:0000256" key="3">
    <source>
        <dbReference type="ARBA" id="ARBA00022692"/>
    </source>
</evidence>
<accession>D8JRH4</accession>
<keyword evidence="3 6" id="KW-0812">Transmembrane</keyword>
<dbReference type="AlphaFoldDB" id="D8JRH4"/>
<dbReference type="PANTHER" id="PTHR38459:SF1">
    <property type="entry name" value="PROPHAGE BACTOPRENOL-LINKED GLUCOSE TRANSLOCASE HOMOLOG"/>
    <property type="match status" value="1"/>
</dbReference>
<gene>
    <name evidence="8" type="ordered locus">Hden_0381</name>
</gene>
<feature type="transmembrane region" description="Helical" evidence="6">
    <location>
        <begin position="101"/>
        <end position="120"/>
    </location>
</feature>
<dbReference type="HOGENOM" id="CLU_083873_6_3_5"/>
<dbReference type="InterPro" id="IPR007267">
    <property type="entry name" value="GtrA_DPMS_TM"/>
</dbReference>
<feature type="transmembrane region" description="Helical" evidence="6">
    <location>
        <begin position="72"/>
        <end position="95"/>
    </location>
</feature>
<evidence type="ECO:0000256" key="2">
    <source>
        <dbReference type="ARBA" id="ARBA00009399"/>
    </source>
</evidence>
<evidence type="ECO:0000256" key="5">
    <source>
        <dbReference type="ARBA" id="ARBA00023136"/>
    </source>
</evidence>
<feature type="transmembrane region" description="Helical" evidence="6">
    <location>
        <begin position="41"/>
        <end position="60"/>
    </location>
</feature>
<keyword evidence="9" id="KW-1185">Reference proteome</keyword>
<dbReference type="Pfam" id="PF04138">
    <property type="entry name" value="GtrA_DPMS_TM"/>
    <property type="match status" value="1"/>
</dbReference>
<dbReference type="EMBL" id="CP002083">
    <property type="protein sequence ID" value="ADJ22203.1"/>
    <property type="molecule type" value="Genomic_DNA"/>
</dbReference>
<keyword evidence="5 6" id="KW-0472">Membrane</keyword>
<sequence length="136" mass="15004">MRAKAEHLLRYTGTNIVSTVVDYTLLLTLTHLFGMPVVQSVIGYSAGVIVNYLLSKRYVFTVDTSHKSQHRLFMEFVGTGFIGLLITAVVVWFGVHVLKLSAVESKTAALLLCFIALYFARRHIVFTANPANSPAG</sequence>
<keyword evidence="4 6" id="KW-1133">Transmembrane helix</keyword>
<reference evidence="9" key="1">
    <citation type="journal article" date="2011" name="J. Bacteriol.">
        <title>Genome sequences of eight morphologically diverse alphaproteobacteria.</title>
        <authorList>
            <consortium name="US DOE Joint Genome Institute"/>
            <person name="Brown P.J."/>
            <person name="Kysela D.T."/>
            <person name="Buechlein A."/>
            <person name="Hemmerich C."/>
            <person name="Brun Y.V."/>
        </authorList>
    </citation>
    <scope>NUCLEOTIDE SEQUENCE [LARGE SCALE GENOMIC DNA]</scope>
    <source>
        <strain evidence="9">ATCC 51888 / DSM 1869 / NCIB 11706 / TK 0415</strain>
    </source>
</reference>
<comment type="similarity">
    <text evidence="2">Belongs to the GtrA family.</text>
</comment>
<name>D8JRH4_HYPDA</name>
<evidence type="ECO:0000256" key="1">
    <source>
        <dbReference type="ARBA" id="ARBA00004141"/>
    </source>
</evidence>
<dbReference type="RefSeq" id="WP_013214422.1">
    <property type="nucleotide sequence ID" value="NC_014313.1"/>
</dbReference>
<evidence type="ECO:0000313" key="8">
    <source>
        <dbReference type="EMBL" id="ADJ22203.1"/>
    </source>
</evidence>
<dbReference type="KEGG" id="hdn:Hden_0381"/>
<evidence type="ECO:0000313" key="9">
    <source>
        <dbReference type="Proteomes" id="UP000002033"/>
    </source>
</evidence>
<proteinExistence type="inferred from homology"/>
<dbReference type="eggNOG" id="COG2246">
    <property type="taxonomic scope" value="Bacteria"/>
</dbReference>
<dbReference type="Proteomes" id="UP000002033">
    <property type="component" value="Chromosome"/>
</dbReference>
<evidence type="ECO:0000259" key="7">
    <source>
        <dbReference type="Pfam" id="PF04138"/>
    </source>
</evidence>
<dbReference type="GO" id="GO:0000271">
    <property type="term" value="P:polysaccharide biosynthetic process"/>
    <property type="evidence" value="ECO:0007669"/>
    <property type="project" value="InterPro"/>
</dbReference>
<dbReference type="PANTHER" id="PTHR38459">
    <property type="entry name" value="PROPHAGE BACTOPRENOL-LINKED GLUCOSE TRANSLOCASE HOMOLOG"/>
    <property type="match status" value="1"/>
</dbReference>
<dbReference type="InterPro" id="IPR051401">
    <property type="entry name" value="GtrA_CellWall_Glycosyl"/>
</dbReference>
<protein>
    <submittedName>
        <fullName evidence="8">GtrA family protein</fullName>
    </submittedName>
</protein>
<evidence type="ECO:0000256" key="4">
    <source>
        <dbReference type="ARBA" id="ARBA00022989"/>
    </source>
</evidence>
<comment type="subcellular location">
    <subcellularLocation>
        <location evidence="1">Membrane</location>
        <topology evidence="1">Multi-pass membrane protein</topology>
    </subcellularLocation>
</comment>
<dbReference type="GO" id="GO:0005886">
    <property type="term" value="C:plasma membrane"/>
    <property type="evidence" value="ECO:0007669"/>
    <property type="project" value="TreeGrafter"/>
</dbReference>
<evidence type="ECO:0000256" key="6">
    <source>
        <dbReference type="SAM" id="Phobius"/>
    </source>
</evidence>
<feature type="transmembrane region" description="Helical" evidence="6">
    <location>
        <begin position="12"/>
        <end position="35"/>
    </location>
</feature>
<feature type="domain" description="GtrA/DPMS transmembrane" evidence="7">
    <location>
        <begin position="11"/>
        <end position="126"/>
    </location>
</feature>
<dbReference type="OrthoDB" id="7932426at2"/>